<gene>
    <name evidence="1" type="ORF">EYF80_012066</name>
</gene>
<comment type="caution">
    <text evidence="1">The sequence shown here is derived from an EMBL/GenBank/DDBJ whole genome shotgun (WGS) entry which is preliminary data.</text>
</comment>
<reference evidence="1 2" key="1">
    <citation type="submission" date="2019-03" db="EMBL/GenBank/DDBJ databases">
        <title>First draft genome of Liparis tanakae, snailfish: a comprehensive survey of snailfish specific genes.</title>
        <authorList>
            <person name="Kim W."/>
            <person name="Song I."/>
            <person name="Jeong J.-H."/>
            <person name="Kim D."/>
            <person name="Kim S."/>
            <person name="Ryu S."/>
            <person name="Song J.Y."/>
            <person name="Lee S.K."/>
        </authorList>
    </citation>
    <scope>NUCLEOTIDE SEQUENCE [LARGE SCALE GENOMIC DNA]</scope>
    <source>
        <tissue evidence="1">Muscle</tissue>
    </source>
</reference>
<keyword evidence="2" id="KW-1185">Reference proteome</keyword>
<dbReference type="OrthoDB" id="9283143at2759"/>
<name>A0A4Z2IIX0_9TELE</name>
<organism evidence="1 2">
    <name type="scientific">Liparis tanakae</name>
    <name type="common">Tanaka's snailfish</name>
    <dbReference type="NCBI Taxonomy" id="230148"/>
    <lineage>
        <taxon>Eukaryota</taxon>
        <taxon>Metazoa</taxon>
        <taxon>Chordata</taxon>
        <taxon>Craniata</taxon>
        <taxon>Vertebrata</taxon>
        <taxon>Euteleostomi</taxon>
        <taxon>Actinopterygii</taxon>
        <taxon>Neopterygii</taxon>
        <taxon>Teleostei</taxon>
        <taxon>Neoteleostei</taxon>
        <taxon>Acanthomorphata</taxon>
        <taxon>Eupercaria</taxon>
        <taxon>Perciformes</taxon>
        <taxon>Cottioidei</taxon>
        <taxon>Cottales</taxon>
        <taxon>Liparidae</taxon>
        <taxon>Liparis</taxon>
    </lineage>
</organism>
<dbReference type="EMBL" id="SRLO01000080">
    <property type="protein sequence ID" value="TNN77768.1"/>
    <property type="molecule type" value="Genomic_DNA"/>
</dbReference>
<protein>
    <submittedName>
        <fullName evidence="1">Uncharacterized protein</fullName>
    </submittedName>
</protein>
<proteinExistence type="predicted"/>
<evidence type="ECO:0000313" key="2">
    <source>
        <dbReference type="Proteomes" id="UP000314294"/>
    </source>
</evidence>
<accession>A0A4Z2IIX0</accession>
<evidence type="ECO:0000313" key="1">
    <source>
        <dbReference type="EMBL" id="TNN77768.1"/>
    </source>
</evidence>
<dbReference type="Proteomes" id="UP000314294">
    <property type="component" value="Unassembled WGS sequence"/>
</dbReference>
<sequence>MRTLGKRLSSSMSEMMFMGLMAIMSRASWLSVNSMCCQLMCSRLYSSCSSLKTCRTKNCCRFSLAKLMHSCSKLRDGGARRQSYSVLSSSSGPKRWTDRQILPHIGDVHFSHSHIAAWTPAHLMMQHWSRLFLCMLK</sequence>
<dbReference type="AlphaFoldDB" id="A0A4Z2IIX0"/>